<protein>
    <submittedName>
        <fullName evidence="3">Calcineurin</fullName>
    </submittedName>
</protein>
<dbReference type="Proteomes" id="UP000283295">
    <property type="component" value="Unassembled WGS sequence"/>
</dbReference>
<dbReference type="Gene3D" id="3.40.50.300">
    <property type="entry name" value="P-loop containing nucleotide triphosphate hydrolases"/>
    <property type="match status" value="1"/>
</dbReference>
<reference evidence="3 4" key="1">
    <citation type="submission" date="2018-08" db="EMBL/GenBank/DDBJ databases">
        <title>A genome reference for cultivated species of the human gut microbiota.</title>
        <authorList>
            <person name="Zou Y."/>
            <person name="Xue W."/>
            <person name="Luo G."/>
        </authorList>
    </citation>
    <scope>NUCLEOTIDE SEQUENCE [LARGE SCALE GENOMIC DNA]</scope>
    <source>
        <strain evidence="3 4">AF22-21</strain>
    </source>
</reference>
<comment type="caution">
    <text evidence="3">The sequence shown here is derived from an EMBL/GenBank/DDBJ whole genome shotgun (WGS) entry which is preliminary data.</text>
</comment>
<dbReference type="Gene3D" id="3.60.21.10">
    <property type="match status" value="1"/>
</dbReference>
<dbReference type="CDD" id="cd00144">
    <property type="entry name" value="MPP_PPP_family"/>
    <property type="match status" value="1"/>
</dbReference>
<evidence type="ECO:0000259" key="1">
    <source>
        <dbReference type="Pfam" id="PF00149"/>
    </source>
</evidence>
<feature type="domain" description="Calcineurin-like phosphoesterase" evidence="1">
    <location>
        <begin position="173"/>
        <end position="324"/>
    </location>
</feature>
<name>A0A412ITM8_9FIRM</name>
<proteinExistence type="predicted"/>
<dbReference type="PANTHER" id="PTHR32004">
    <property type="entry name" value="TRNA LIGASE"/>
    <property type="match status" value="1"/>
</dbReference>
<dbReference type="InterPro" id="IPR006186">
    <property type="entry name" value="Ser/Thr-sp_prot-phosphatase"/>
</dbReference>
<dbReference type="Pfam" id="PF09511">
    <property type="entry name" value="RNA_lig_T4_1"/>
    <property type="match status" value="1"/>
</dbReference>
<evidence type="ECO:0000313" key="4">
    <source>
        <dbReference type="Proteomes" id="UP000283295"/>
    </source>
</evidence>
<evidence type="ECO:0000313" key="3">
    <source>
        <dbReference type="EMBL" id="RGS43465.1"/>
    </source>
</evidence>
<dbReference type="InterPro" id="IPR019039">
    <property type="entry name" value="T4-Rnl1-like_N"/>
</dbReference>
<evidence type="ECO:0000259" key="2">
    <source>
        <dbReference type="Pfam" id="PF09511"/>
    </source>
</evidence>
<dbReference type="OrthoDB" id="9805698at2"/>
<dbReference type="GO" id="GO:0006388">
    <property type="term" value="P:tRNA splicing, via endonucleolytic cleavage and ligation"/>
    <property type="evidence" value="ECO:0007669"/>
    <property type="project" value="TreeGrafter"/>
</dbReference>
<dbReference type="InterPro" id="IPR004843">
    <property type="entry name" value="Calcineurin-like_PHP"/>
</dbReference>
<dbReference type="GO" id="GO:0003972">
    <property type="term" value="F:RNA ligase (ATP) activity"/>
    <property type="evidence" value="ECO:0007669"/>
    <property type="project" value="TreeGrafter"/>
</dbReference>
<dbReference type="InterPro" id="IPR027417">
    <property type="entry name" value="P-loop_NTPase"/>
</dbReference>
<accession>A0A412ITM8</accession>
<dbReference type="SUPFAM" id="SSF56300">
    <property type="entry name" value="Metallo-dependent phosphatases"/>
    <property type="match status" value="1"/>
</dbReference>
<feature type="domain" description="T4 RNA ligase 1-like N-terminal" evidence="2">
    <location>
        <begin position="453"/>
        <end position="665"/>
    </location>
</feature>
<dbReference type="PANTHER" id="PTHR32004:SF1">
    <property type="entry name" value="TRNA LIGASE"/>
    <property type="match status" value="1"/>
</dbReference>
<sequence>MRVLLLLRGSAGCGKSTWIEKNNLKPYTLSADDIRLLCQSPVLQVDGTHGISQKNDAAVWKTLFSLLETRMQKGEFTVIDATNSKTSEMNRYKSMCETYRYRIYCVDFTDIPIEEVKRRNAGRDEIKGVSDDVIDKMYSRFKTQKIPAGIKVIKPDELDIIWMKLRDFSEYKRIHHIGDVHGCYTALMKYLDENGGIKDDEFYIFVGDYIDRGVENAEVVNFLISIKDRKNVLMLEGNHDKWLWLWANECTGRSREFELVTRPILENANVNKKDVRQLYRKLGQCAYYSYDGNIYLVTHAGLSVVPDNLTFVATDQMIHGVGDYNDFEKIAQTFYEKMPENYYQIHGHRNTKQLPVRVNDRVFNLEGRVEYGGDLRCVQVDADGIHEVEIHNDVFKAPEIQEEQTVTTSSVADVIISLRGNRYIQEKTFGNISSFNFTSKAFNDRVWDEQTTKARGLYIDTFKGRVVARAYDKFFNINERPETKFDMLQNKLQFPVTAYVKENGFLGLVSYDEYNDDLLIASKSTIEGPFAGWLKDMIYEKVTPENIENMKRFAKDNNVTFVFECVDMKHDPHIIEYPESNLYLLDIVYNQINYAKYDYDAMCDTAHRFGLTPKEKACELATWQEFYDWYYDILEDDYEYNGRVIEGFVIEDSAGYMTKLKLAYYNFWKFMRTISHEAIRNGYIKKTSALTTPLANEYYAWVRKLHDTDDPANVPRDICTLRRWFYNDMKQAEGDSLI</sequence>
<gene>
    <name evidence="3" type="ORF">DWX94_03890</name>
</gene>
<organism evidence="3 4">
    <name type="scientific">Coprococcus eutactus</name>
    <dbReference type="NCBI Taxonomy" id="33043"/>
    <lineage>
        <taxon>Bacteria</taxon>
        <taxon>Bacillati</taxon>
        <taxon>Bacillota</taxon>
        <taxon>Clostridia</taxon>
        <taxon>Lachnospirales</taxon>
        <taxon>Lachnospiraceae</taxon>
        <taxon>Coprococcus</taxon>
    </lineage>
</organism>
<dbReference type="PRINTS" id="PR00114">
    <property type="entry name" value="STPHPHTASE"/>
</dbReference>
<dbReference type="Pfam" id="PF00149">
    <property type="entry name" value="Metallophos"/>
    <property type="match status" value="1"/>
</dbReference>
<dbReference type="AlphaFoldDB" id="A0A412ITM8"/>
<dbReference type="GO" id="GO:0016787">
    <property type="term" value="F:hydrolase activity"/>
    <property type="evidence" value="ECO:0007669"/>
    <property type="project" value="InterPro"/>
</dbReference>
<dbReference type="SUPFAM" id="SSF52540">
    <property type="entry name" value="P-loop containing nucleoside triphosphate hydrolases"/>
    <property type="match status" value="1"/>
</dbReference>
<dbReference type="Pfam" id="PF13671">
    <property type="entry name" value="AAA_33"/>
    <property type="match status" value="1"/>
</dbReference>
<dbReference type="InterPro" id="IPR029052">
    <property type="entry name" value="Metallo-depent_PP-like"/>
</dbReference>
<dbReference type="EMBL" id="QRVK01000006">
    <property type="protein sequence ID" value="RGS43465.1"/>
    <property type="molecule type" value="Genomic_DNA"/>
</dbReference>